<evidence type="ECO:0000313" key="17">
    <source>
        <dbReference type="Proteomes" id="UP000218231"/>
    </source>
</evidence>
<dbReference type="GO" id="GO:0048468">
    <property type="term" value="P:cell development"/>
    <property type="evidence" value="ECO:0007669"/>
    <property type="project" value="UniProtKB-ARBA"/>
</dbReference>
<dbReference type="PROSITE" id="PS50186">
    <property type="entry name" value="DEP"/>
    <property type="match status" value="1"/>
</dbReference>
<comment type="caution">
    <text evidence="16">The sequence shown here is derived from an EMBL/GenBank/DDBJ whole genome shotgun (WGS) entry which is preliminary data.</text>
</comment>
<keyword evidence="7 11" id="KW-0879">Wnt signaling pathway</keyword>
<dbReference type="GO" id="GO:0035591">
    <property type="term" value="F:signaling adaptor activity"/>
    <property type="evidence" value="ECO:0007669"/>
    <property type="project" value="UniProtKB-ARBA"/>
</dbReference>
<reference evidence="16 17" key="1">
    <citation type="journal article" date="2017" name="Curr. Biol.">
        <title>Genome architecture and evolution of a unichromosomal asexual nematode.</title>
        <authorList>
            <person name="Fradin H."/>
            <person name="Zegar C."/>
            <person name="Gutwein M."/>
            <person name="Lucas J."/>
            <person name="Kovtun M."/>
            <person name="Corcoran D."/>
            <person name="Baugh L.R."/>
            <person name="Kiontke K."/>
            <person name="Gunsalus K."/>
            <person name="Fitch D.H."/>
            <person name="Piano F."/>
        </authorList>
    </citation>
    <scope>NUCLEOTIDE SEQUENCE [LARGE SCALE GENOMIC DNA]</scope>
    <source>
        <strain evidence="16">PF1309</strain>
    </source>
</reference>
<accession>A0A2A2JDW8</accession>
<dbReference type="FunFam" id="2.30.42.10:FF:000203">
    <property type="entry name" value="DiSHevelled related"/>
    <property type="match status" value="1"/>
</dbReference>
<evidence type="ECO:0000256" key="11">
    <source>
        <dbReference type="PROSITE-ProRule" id="PRU00069"/>
    </source>
</evidence>
<dbReference type="GO" id="GO:0005938">
    <property type="term" value="C:cell cortex"/>
    <property type="evidence" value="ECO:0007669"/>
    <property type="project" value="UniProtKB-ARBA"/>
</dbReference>
<name>A0A2A2JDW8_9BILA</name>
<keyword evidence="8 10" id="KW-0648">Protein biosynthesis</keyword>
<keyword evidence="9" id="KW-0472">Membrane</keyword>
<dbReference type="SUPFAM" id="SSF46785">
    <property type="entry name" value="Winged helix' DNA-binding domain"/>
    <property type="match status" value="1"/>
</dbReference>
<dbReference type="GO" id="GO:0016020">
    <property type="term" value="C:membrane"/>
    <property type="evidence" value="ECO:0007669"/>
    <property type="project" value="UniProtKB-SubCell"/>
</dbReference>
<dbReference type="SMART" id="SM00049">
    <property type="entry name" value="DEP"/>
    <property type="match status" value="1"/>
</dbReference>
<organism evidence="16 17">
    <name type="scientific">Diploscapter pachys</name>
    <dbReference type="NCBI Taxonomy" id="2018661"/>
    <lineage>
        <taxon>Eukaryota</taxon>
        <taxon>Metazoa</taxon>
        <taxon>Ecdysozoa</taxon>
        <taxon>Nematoda</taxon>
        <taxon>Chromadorea</taxon>
        <taxon>Rhabditida</taxon>
        <taxon>Rhabditina</taxon>
        <taxon>Rhabditomorpha</taxon>
        <taxon>Rhabditoidea</taxon>
        <taxon>Rhabditidae</taxon>
        <taxon>Diploscapter</taxon>
    </lineage>
</organism>
<dbReference type="GO" id="GO:0016055">
    <property type="term" value="P:Wnt signaling pathway"/>
    <property type="evidence" value="ECO:0007669"/>
    <property type="project" value="UniProtKB-KW"/>
</dbReference>
<dbReference type="PROSITE" id="PS50841">
    <property type="entry name" value="DIX"/>
    <property type="match status" value="1"/>
</dbReference>
<dbReference type="PROSITE" id="PS50106">
    <property type="entry name" value="PDZ"/>
    <property type="match status" value="1"/>
</dbReference>
<sequence>MGETVGDQNVHPDIVTTKVFHYIDDDPTPFLSTIQTPNGVVTLGDFKRVFDRKGFKYFCKEVDPDINSEVKIELTDDLAKLRKSATGRYELYLLSIPGQGTLPRAGTLPRKYKDGVNGNDRPRRRRSLVDLEGIGQFPASHPPSSLSTVISRRAGEHLAVLDTSNSEDPYHYDDSTRFSGCSPVYEACHNNGRGVYDRYEDERIRKRRPRKERYRRAYVPSTISSATESSMVSFRLPRILEVNVPVKPTDFLGISVVTYDGNIFVSDINPAGAVAKDGRIEVGDQIIKVNKISFETLSDEQAIDALKEAARLKRPVTLFIVKTARSTDYDPLSTLASETLPLDVDLWVQTAVQRQQEMMNKDGLQEDMSQTFAEGTLAYDAETDEEEKILYDQRRNGIPKTVLERNERKRENEMNERLQFVNNAEVQLTSSIDPMYVIRAMVQKSSTLQVKNRKWLKILVPNSFIGSDLVEWLMENVVDLKDKKAARQYASRLLSKGLIKHVVSKLTFTEKCYYVFGDSVVHLLNDTNNSNGTGGTLHNEITTEVTYVGSPAPAGLQSAIPVRNRLLHQLETTMLSPVSYDTTWQRRRKDCESPMTNDYASMIGVDSSTSYNRGINAGALPSSTLQHTSTMPSTSRIPPSTATASTMTSSNRHHQPPNTPLSTDAFAPPYPSPCETEFEDDDKRRILNKSMLSLTCILALTLKFYNFDDFLNIFENNDNFIAFRVTVAVLNMSRHATFESHTGDPEKDLAFEREARKRYISDMDDPVPHEVQDYLVYFSRMIEEENVGEILSLYDQAFPELTERYFLERMWPDETIVENIVGSGNRLFIILYKELYYRQLYARNSRGPSLTHRYESFMNYQDLFSELLSSKEPVVLSLPNVWMWDIVDEFVYQFQAFCLYKANPQKRNPAEVDELISIEENQNAWNIYPVLNILYSLLSKSQINEQLIAIREKRNPDSVADEFGLSDLYFKLGYFSLIGLLRTHVLLGDYHQALKTVENIDLDPKGLYNTVPTCLVTLHYFIGFSHMMMRNYGEATKHFVNCLLFILRTKSLQTQQQKKNFQYDVIGKTFDQMFHLLAICLSIQPVRIDESIASQLAERCSDRMSRMANGEIDEYKAAFQLGCPKFLSPTTVVYEGNNQSKEPLLRQCQAFLEGIESQIALPILRGYLKLYTSLPTKKLASFMDVDDANYDSFLGKLLTYKMIVNELGKDYQGSAIQDDDEPNTDIDFYVDKDMICIADTKIARRVGEHFIRHILKLNDVQKMLKNIDVKP</sequence>
<gene>
    <name evidence="16" type="ORF">WR25_17390</name>
</gene>
<dbReference type="GO" id="GO:0035556">
    <property type="term" value="P:intracellular signal transduction"/>
    <property type="evidence" value="ECO:0007669"/>
    <property type="project" value="InterPro"/>
</dbReference>
<evidence type="ECO:0000256" key="4">
    <source>
        <dbReference type="ARBA" id="ARBA00022473"/>
    </source>
</evidence>
<dbReference type="Gene3D" id="2.30.42.10">
    <property type="match status" value="1"/>
</dbReference>
<dbReference type="Pfam" id="PF00778">
    <property type="entry name" value="DIX"/>
    <property type="match status" value="1"/>
</dbReference>
<evidence type="ECO:0000259" key="13">
    <source>
        <dbReference type="PROSITE" id="PS50106"/>
    </source>
</evidence>
<evidence type="ECO:0000256" key="7">
    <source>
        <dbReference type="ARBA" id="ARBA00022687"/>
    </source>
</evidence>
<dbReference type="GO" id="GO:0003743">
    <property type="term" value="F:translation initiation factor activity"/>
    <property type="evidence" value="ECO:0007669"/>
    <property type="project" value="UniProtKB-UniRule"/>
</dbReference>
<dbReference type="GO" id="GO:0000132">
    <property type="term" value="P:establishment of mitotic spindle orientation"/>
    <property type="evidence" value="ECO:0007669"/>
    <property type="project" value="UniProtKB-ARBA"/>
</dbReference>
<dbReference type="InterPro" id="IPR036034">
    <property type="entry name" value="PDZ_sf"/>
</dbReference>
<dbReference type="GO" id="GO:0048699">
    <property type="term" value="P:generation of neurons"/>
    <property type="evidence" value="ECO:0007669"/>
    <property type="project" value="UniProtKB-ARBA"/>
</dbReference>
<dbReference type="HAMAP" id="MF_03011">
    <property type="entry name" value="eIF3l"/>
    <property type="match status" value="1"/>
</dbReference>
<feature type="compositionally biased region" description="Low complexity" evidence="12">
    <location>
        <begin position="640"/>
        <end position="650"/>
    </location>
</feature>
<dbReference type="OrthoDB" id="15082at2759"/>
<dbReference type="Proteomes" id="UP000218231">
    <property type="component" value="Unassembled WGS sequence"/>
</dbReference>
<dbReference type="InterPro" id="IPR038207">
    <property type="entry name" value="DIX_dom_sf"/>
</dbReference>
<dbReference type="PANTHER" id="PTHR13242:SF0">
    <property type="entry name" value="EUKARYOTIC TRANSLATION INITIATION FACTOR 3 SUBUNIT L"/>
    <property type="match status" value="1"/>
</dbReference>
<dbReference type="Pfam" id="PF00595">
    <property type="entry name" value="PDZ"/>
    <property type="match status" value="1"/>
</dbReference>
<dbReference type="GO" id="GO:0016477">
    <property type="term" value="P:cell migration"/>
    <property type="evidence" value="ECO:0007669"/>
    <property type="project" value="UniProtKB-ARBA"/>
</dbReference>
<dbReference type="Gene3D" id="2.40.240.130">
    <property type="match status" value="1"/>
</dbReference>
<feature type="domain" description="PDZ" evidence="13">
    <location>
        <begin position="241"/>
        <end position="309"/>
    </location>
</feature>
<comment type="similarity">
    <text evidence="10">Belongs to the eIF-3 subunit L family.</text>
</comment>
<evidence type="ECO:0000256" key="2">
    <source>
        <dbReference type="ARBA" id="ARBA00004496"/>
    </source>
</evidence>
<dbReference type="SUPFAM" id="SSF50156">
    <property type="entry name" value="PDZ domain-like"/>
    <property type="match status" value="1"/>
</dbReference>
<keyword evidence="4" id="KW-0217">Developmental protein</keyword>
<evidence type="ECO:0000256" key="9">
    <source>
        <dbReference type="ARBA" id="ARBA00023136"/>
    </source>
</evidence>
<evidence type="ECO:0000256" key="10">
    <source>
        <dbReference type="HAMAP-Rule" id="MF_03011"/>
    </source>
</evidence>
<keyword evidence="6 10" id="KW-0396">Initiation factor</keyword>
<evidence type="ECO:0000313" key="16">
    <source>
        <dbReference type="EMBL" id="PAV59930.1"/>
    </source>
</evidence>
<dbReference type="FunFam" id="1.10.10.10:FF:000400">
    <property type="entry name" value="DiSHevelled related"/>
    <property type="match status" value="1"/>
</dbReference>
<comment type="similarity">
    <text evidence="3">Belongs to the DSH family.</text>
</comment>
<dbReference type="InterPro" id="IPR029071">
    <property type="entry name" value="Ubiquitin-like_domsf"/>
</dbReference>
<evidence type="ECO:0000256" key="6">
    <source>
        <dbReference type="ARBA" id="ARBA00022540"/>
    </source>
</evidence>
<dbReference type="GO" id="GO:0048598">
    <property type="term" value="P:embryonic morphogenesis"/>
    <property type="evidence" value="ECO:0007669"/>
    <property type="project" value="UniProtKB-ARBA"/>
</dbReference>
<dbReference type="GO" id="GO:0048646">
    <property type="term" value="P:anatomical structure formation involved in morphogenesis"/>
    <property type="evidence" value="ECO:0007669"/>
    <property type="project" value="UniProtKB-ARBA"/>
</dbReference>
<comment type="function">
    <text evidence="10">Component of the eukaryotic translation initiation factor 3 (eIF-3) complex, which is involved in protein synthesis of a specialized repertoire of mRNAs and, together with other initiation factors, stimulates binding of mRNA and methionyl-tRNAi to the 40S ribosome. The eIF-3 complex specifically targets and initiates translation of a subset of mRNAs involved in cell proliferation.</text>
</comment>
<dbReference type="GO" id="GO:0005852">
    <property type="term" value="C:eukaryotic translation initiation factor 3 complex"/>
    <property type="evidence" value="ECO:0007669"/>
    <property type="project" value="UniProtKB-UniRule"/>
</dbReference>
<dbReference type="EMBL" id="LIAE01010491">
    <property type="protein sequence ID" value="PAV59930.1"/>
    <property type="molecule type" value="Genomic_DNA"/>
</dbReference>
<evidence type="ECO:0000256" key="3">
    <source>
        <dbReference type="ARBA" id="ARBA00008735"/>
    </source>
</evidence>
<dbReference type="GO" id="GO:0003002">
    <property type="term" value="P:regionalization"/>
    <property type="evidence" value="ECO:0007669"/>
    <property type="project" value="UniProtKB-ARBA"/>
</dbReference>
<evidence type="ECO:0000256" key="12">
    <source>
        <dbReference type="SAM" id="MobiDB-lite"/>
    </source>
</evidence>
<feature type="domain" description="DIX" evidence="15">
    <location>
        <begin position="14"/>
        <end position="97"/>
    </location>
</feature>
<dbReference type="CDD" id="cd04438">
    <property type="entry name" value="DEP_dishevelled"/>
    <property type="match status" value="1"/>
</dbReference>
<dbReference type="GO" id="GO:0048730">
    <property type="term" value="P:epidermis morphogenesis"/>
    <property type="evidence" value="ECO:0007669"/>
    <property type="project" value="UniProtKB-ARBA"/>
</dbReference>
<feature type="region of interest" description="Disordered" evidence="12">
    <location>
        <begin position="617"/>
        <end position="678"/>
    </location>
</feature>
<evidence type="ECO:0000256" key="5">
    <source>
        <dbReference type="ARBA" id="ARBA00022490"/>
    </source>
</evidence>
<dbReference type="SMART" id="SM00021">
    <property type="entry name" value="DAX"/>
    <property type="match status" value="1"/>
</dbReference>
<dbReference type="InterPro" id="IPR001478">
    <property type="entry name" value="PDZ"/>
</dbReference>
<comment type="subcellular location">
    <subcellularLocation>
        <location evidence="2 10">Cytoplasm</location>
    </subcellularLocation>
    <subcellularLocation>
        <location evidence="1">Membrane</location>
    </subcellularLocation>
</comment>
<evidence type="ECO:0000256" key="8">
    <source>
        <dbReference type="ARBA" id="ARBA00022917"/>
    </source>
</evidence>
<dbReference type="GO" id="GO:0009887">
    <property type="term" value="P:animal organ morphogenesis"/>
    <property type="evidence" value="ECO:0007669"/>
    <property type="project" value="UniProtKB-ARBA"/>
</dbReference>
<dbReference type="Gene3D" id="1.10.10.10">
    <property type="entry name" value="Winged helix-like DNA-binding domain superfamily/Winged helix DNA-binding domain"/>
    <property type="match status" value="1"/>
</dbReference>
<dbReference type="InterPro" id="IPR036388">
    <property type="entry name" value="WH-like_DNA-bd_sf"/>
</dbReference>
<dbReference type="GO" id="GO:0001732">
    <property type="term" value="P:formation of cytoplasmic translation initiation complex"/>
    <property type="evidence" value="ECO:0007669"/>
    <property type="project" value="UniProtKB-UniRule"/>
</dbReference>
<dbReference type="InterPro" id="IPR001158">
    <property type="entry name" value="DIX"/>
</dbReference>
<dbReference type="PANTHER" id="PTHR13242">
    <property type="entry name" value="EUKARYOTIC TRANSLATION INITIATION FACTOR 3"/>
    <property type="match status" value="1"/>
</dbReference>
<dbReference type="Pfam" id="PF00610">
    <property type="entry name" value="DEP"/>
    <property type="match status" value="1"/>
</dbReference>
<dbReference type="SUPFAM" id="SSF54236">
    <property type="entry name" value="Ubiquitin-like"/>
    <property type="match status" value="1"/>
</dbReference>
<feature type="compositionally biased region" description="Polar residues" evidence="12">
    <location>
        <begin position="621"/>
        <end position="638"/>
    </location>
</feature>
<protein>
    <recommendedName>
        <fullName evidence="10">Eukaryotic translation initiation factor 3 subunit L</fullName>
        <shortName evidence="10">eIF3l</shortName>
    </recommendedName>
</protein>
<dbReference type="GO" id="GO:0016282">
    <property type="term" value="C:eukaryotic 43S preinitiation complex"/>
    <property type="evidence" value="ECO:0007669"/>
    <property type="project" value="UniProtKB-UniRule"/>
</dbReference>
<comment type="subunit">
    <text evidence="10">Component of the eukaryotic translation initiation factor 3 (eIF-3) complex.</text>
</comment>
<dbReference type="InterPro" id="IPR019382">
    <property type="entry name" value="eIF3l"/>
</dbReference>
<feature type="domain" description="DEP" evidence="14">
    <location>
        <begin position="444"/>
        <end position="518"/>
    </location>
</feature>
<evidence type="ECO:0000256" key="1">
    <source>
        <dbReference type="ARBA" id="ARBA00004370"/>
    </source>
</evidence>
<keyword evidence="5 10" id="KW-0963">Cytoplasm</keyword>
<dbReference type="GO" id="GO:0033290">
    <property type="term" value="C:eukaryotic 48S preinitiation complex"/>
    <property type="evidence" value="ECO:0007669"/>
    <property type="project" value="UniProtKB-UniRule"/>
</dbReference>
<keyword evidence="17" id="KW-1185">Reference proteome</keyword>
<dbReference type="Pfam" id="PF10255">
    <property type="entry name" value="Paf67"/>
    <property type="match status" value="1"/>
</dbReference>
<proteinExistence type="inferred from homology"/>
<dbReference type="SMART" id="SM00228">
    <property type="entry name" value="PDZ"/>
    <property type="match status" value="1"/>
</dbReference>
<evidence type="ECO:0000259" key="14">
    <source>
        <dbReference type="PROSITE" id="PS50186"/>
    </source>
</evidence>
<dbReference type="InterPro" id="IPR036390">
    <property type="entry name" value="WH_DNA-bd_sf"/>
</dbReference>
<dbReference type="InterPro" id="IPR000591">
    <property type="entry name" value="DEP_dom"/>
</dbReference>
<evidence type="ECO:0000259" key="15">
    <source>
        <dbReference type="PROSITE" id="PS50841"/>
    </source>
</evidence>
<dbReference type="AlphaFoldDB" id="A0A2A2JDW8"/>
<dbReference type="STRING" id="2018661.A0A2A2JDW8"/>